<dbReference type="InterPro" id="IPR041664">
    <property type="entry name" value="AAA_16"/>
</dbReference>
<accession>A0ABU2H2K9</accession>
<dbReference type="InterPro" id="IPR036388">
    <property type="entry name" value="WH-like_DNA-bd_sf"/>
</dbReference>
<dbReference type="PANTHER" id="PTHR16305:SF35">
    <property type="entry name" value="TRANSCRIPTIONAL ACTIVATOR DOMAIN"/>
    <property type="match status" value="1"/>
</dbReference>
<protein>
    <submittedName>
        <fullName evidence="4">AAA family ATPase</fullName>
    </submittedName>
</protein>
<dbReference type="SUPFAM" id="SSF46894">
    <property type="entry name" value="C-terminal effector domain of the bipartite response regulators"/>
    <property type="match status" value="1"/>
</dbReference>
<proteinExistence type="predicted"/>
<evidence type="ECO:0000256" key="1">
    <source>
        <dbReference type="ARBA" id="ARBA00022741"/>
    </source>
</evidence>
<dbReference type="InterPro" id="IPR000792">
    <property type="entry name" value="Tscrpt_reg_LuxR_C"/>
</dbReference>
<comment type="caution">
    <text evidence="4">The sequence shown here is derived from an EMBL/GenBank/DDBJ whole genome shotgun (WGS) entry which is preliminary data.</text>
</comment>
<organism evidence="4 5">
    <name type="scientific">Lipingzhangella rawalii</name>
    <dbReference type="NCBI Taxonomy" id="2055835"/>
    <lineage>
        <taxon>Bacteria</taxon>
        <taxon>Bacillati</taxon>
        <taxon>Actinomycetota</taxon>
        <taxon>Actinomycetes</taxon>
        <taxon>Streptosporangiales</taxon>
        <taxon>Nocardiopsidaceae</taxon>
        <taxon>Lipingzhangella</taxon>
    </lineage>
</organism>
<keyword evidence="5" id="KW-1185">Reference proteome</keyword>
<dbReference type="Gene3D" id="1.10.10.10">
    <property type="entry name" value="Winged helix-like DNA-binding domain superfamily/Winged helix DNA-binding domain"/>
    <property type="match status" value="1"/>
</dbReference>
<evidence type="ECO:0000313" key="4">
    <source>
        <dbReference type="EMBL" id="MDS1269526.1"/>
    </source>
</evidence>
<dbReference type="EMBL" id="JAVLVT010000001">
    <property type="protein sequence ID" value="MDS1269526.1"/>
    <property type="molecule type" value="Genomic_DNA"/>
</dbReference>
<dbReference type="Gene3D" id="1.25.40.10">
    <property type="entry name" value="Tetratricopeptide repeat domain"/>
    <property type="match status" value="1"/>
</dbReference>
<dbReference type="Pfam" id="PF00196">
    <property type="entry name" value="GerE"/>
    <property type="match status" value="1"/>
</dbReference>
<dbReference type="PRINTS" id="PR00038">
    <property type="entry name" value="HTHLUXR"/>
</dbReference>
<keyword evidence="1" id="KW-0547">Nucleotide-binding</keyword>
<reference evidence="5" key="1">
    <citation type="submission" date="2023-07" db="EMBL/GenBank/DDBJ databases">
        <title>Novel species in the genus Lipingzhangella isolated from Sambhar Salt Lake.</title>
        <authorList>
            <person name="Jiya N."/>
            <person name="Kajale S."/>
            <person name="Sharma A."/>
        </authorList>
    </citation>
    <scope>NUCLEOTIDE SEQUENCE [LARGE SCALE GENOMIC DNA]</scope>
    <source>
        <strain evidence="5">LS1_29</strain>
    </source>
</reference>
<dbReference type="SUPFAM" id="SSF48452">
    <property type="entry name" value="TPR-like"/>
    <property type="match status" value="1"/>
</dbReference>
<evidence type="ECO:0000313" key="5">
    <source>
        <dbReference type="Proteomes" id="UP001250214"/>
    </source>
</evidence>
<dbReference type="SMART" id="SM00421">
    <property type="entry name" value="HTH_LUXR"/>
    <property type="match status" value="1"/>
</dbReference>
<dbReference type="RefSeq" id="WP_310910991.1">
    <property type="nucleotide sequence ID" value="NZ_JAVLVT010000001.1"/>
</dbReference>
<dbReference type="CDD" id="cd06170">
    <property type="entry name" value="LuxR_C_like"/>
    <property type="match status" value="1"/>
</dbReference>
<dbReference type="PROSITE" id="PS00622">
    <property type="entry name" value="HTH_LUXR_1"/>
    <property type="match status" value="1"/>
</dbReference>
<dbReference type="SUPFAM" id="SSF52540">
    <property type="entry name" value="P-loop containing nucleoside triphosphate hydrolases"/>
    <property type="match status" value="1"/>
</dbReference>
<sequence>MVPSTDSQFVGRTDEITMLLAGADRARGGPDPGSAVVLVGEAGVGKSRLLREYTARTPLGRVALGSCPELGIGGLPFAPFITALRPLARELAVTQPQLLDQLWELRRILPELGPAPTVPDDDHQGRLFGEVRTLLEHVATPSGLALIIEDVHWADRSTRDLLVFLLHNLVELRLHLLITCRSDDLHRTHPMRRLLPELTRLPEVMRVDLHPLSRAEVAEQVTALRGDNAASTVDVDLVYARSGGNPLFVESFLAYDNLAQAPVPETPRELLLGPVRALDRPARTVVQMVAVAGGRVSHSLLTGVKQVPEDQLDAAIAAAVDANVLRTEGSEYVLRHTLLTEAVYSSLLPGERGTLHRGFAAAIEDAGASPPVGDRCPVRAAHHRYAAHDLPEALSASWAAAQAGYTVVSRPEALHMLERVLELWDQVPDAEQRTGVDRVEVRLQAARAAVSASEPERAVDLATAGLDELTGGILAELRAEHVPRIDAVRIADLLHVRGDALRVRSYDQAVADLRQALRILPSDHSKGPKLMATLAADLMVRWNFQEGVEVAEHVQELAREQGDQHSAAEALITLGTIAGTQHGRFRDGLAQLRHARDLGGANGWARTELRARYNEATLLQLDGHLTEALQAHTVRLERACELGIPHNKGGGRVAVLRQLGRLDEAEQQALADLRRSSGDSGTGMLYSEYAKVALHRGEVAAARERLAEADRHQPGDLLRPSVRLSRQLLELQLLIAEGRLEQAAHQVWQLRRCSGDEPEIQYCWAVVERGAQVWRMFTGGRTGSDPWWDELHRDLRGESTRCRTAGARVRLRQTMTAGLLSTDPDRTRKHMEAAITQADTTGIRHVSAEARGWAAEAAGLGGNIAVAEELLTDAHRISVDHGFGGTLRWLAEIRQRLGLAGSDISDTATVPADLAGLTRREMEVLRLVAAGWSNPQIAAELSIAVKTVSVHVSNLLGKLGVPNRGAAAARARELGLEPYLADAG</sequence>
<dbReference type="InterPro" id="IPR016032">
    <property type="entry name" value="Sig_transdc_resp-reg_C-effctor"/>
</dbReference>
<dbReference type="PROSITE" id="PS50043">
    <property type="entry name" value="HTH_LUXR_2"/>
    <property type="match status" value="1"/>
</dbReference>
<feature type="domain" description="HTH luxR-type" evidence="3">
    <location>
        <begin position="910"/>
        <end position="975"/>
    </location>
</feature>
<keyword evidence="2" id="KW-0067">ATP-binding</keyword>
<evidence type="ECO:0000259" key="3">
    <source>
        <dbReference type="PROSITE" id="PS50043"/>
    </source>
</evidence>
<gene>
    <name evidence="4" type="ORF">RIF23_04350</name>
</gene>
<evidence type="ECO:0000256" key="2">
    <source>
        <dbReference type="ARBA" id="ARBA00022840"/>
    </source>
</evidence>
<dbReference type="Pfam" id="PF13191">
    <property type="entry name" value="AAA_16"/>
    <property type="match status" value="1"/>
</dbReference>
<name>A0ABU2H2K9_9ACTN</name>
<dbReference type="Gene3D" id="3.40.50.300">
    <property type="entry name" value="P-loop containing nucleotide triphosphate hydrolases"/>
    <property type="match status" value="1"/>
</dbReference>
<dbReference type="InterPro" id="IPR011990">
    <property type="entry name" value="TPR-like_helical_dom_sf"/>
</dbReference>
<dbReference type="InterPro" id="IPR027417">
    <property type="entry name" value="P-loop_NTPase"/>
</dbReference>
<dbReference type="PANTHER" id="PTHR16305">
    <property type="entry name" value="TESTICULAR SOLUBLE ADENYLYL CYCLASE"/>
    <property type="match status" value="1"/>
</dbReference>
<dbReference type="Proteomes" id="UP001250214">
    <property type="component" value="Unassembled WGS sequence"/>
</dbReference>